<proteinExistence type="predicted"/>
<evidence type="ECO:0008006" key="2">
    <source>
        <dbReference type="Google" id="ProtNLM"/>
    </source>
</evidence>
<gene>
    <name evidence="1" type="ORF">UFOVP701_15</name>
</gene>
<organism evidence="1">
    <name type="scientific">uncultured Caudovirales phage</name>
    <dbReference type="NCBI Taxonomy" id="2100421"/>
    <lineage>
        <taxon>Viruses</taxon>
        <taxon>Duplodnaviria</taxon>
        <taxon>Heunggongvirae</taxon>
        <taxon>Uroviricota</taxon>
        <taxon>Caudoviricetes</taxon>
        <taxon>Peduoviridae</taxon>
        <taxon>Maltschvirus</taxon>
        <taxon>Maltschvirus maltsch</taxon>
    </lineage>
</organism>
<reference evidence="1" key="1">
    <citation type="submission" date="2020-04" db="EMBL/GenBank/DDBJ databases">
        <authorList>
            <person name="Chiriac C."/>
            <person name="Salcher M."/>
            <person name="Ghai R."/>
            <person name="Kavagutti S V."/>
        </authorList>
    </citation>
    <scope>NUCLEOTIDE SEQUENCE</scope>
</reference>
<protein>
    <recommendedName>
        <fullName evidence="2">Transglycosylase SLT domain-containing protein</fullName>
    </recommendedName>
</protein>
<dbReference type="EMBL" id="LR796680">
    <property type="protein sequence ID" value="CAB4158609.1"/>
    <property type="molecule type" value="Genomic_DNA"/>
</dbReference>
<evidence type="ECO:0000313" key="1">
    <source>
        <dbReference type="EMBL" id="CAB4158609.1"/>
    </source>
</evidence>
<accession>A0A6J5NH69</accession>
<name>A0A6J5NH69_9CAUD</name>
<sequence>MGAYTGTKLDQVSDSLTYSNNLVWGGRGGFPKNLVTQVSLKKLIKYLLTIILIVNSQIAFAKTPTTIYKQFAFIQLNHSFEQFYCLDRLYFFESRWNPQARNGSHHGIPQGRSEWLKGVSGTSQVLWGIKYIKNRYGVDKAGVPNACAALNHWATRGFH</sequence>